<dbReference type="GO" id="GO:0003746">
    <property type="term" value="F:translation elongation factor activity"/>
    <property type="evidence" value="ECO:0007669"/>
    <property type="project" value="UniProtKB-KW"/>
</dbReference>
<feature type="domain" description="Transcription elongation factor GreA/GreB C-terminal" evidence="5">
    <location>
        <begin position="82"/>
        <end position="153"/>
    </location>
</feature>
<proteinExistence type="inferred from homology"/>
<keyword evidence="3" id="KW-0804">Transcription</keyword>
<dbReference type="GO" id="GO:0070063">
    <property type="term" value="F:RNA polymerase binding"/>
    <property type="evidence" value="ECO:0007669"/>
    <property type="project" value="InterPro"/>
</dbReference>
<evidence type="ECO:0000259" key="6">
    <source>
        <dbReference type="Pfam" id="PF03449"/>
    </source>
</evidence>
<evidence type="ECO:0000256" key="1">
    <source>
        <dbReference type="ARBA" id="ARBA00008213"/>
    </source>
</evidence>
<evidence type="ECO:0000259" key="5">
    <source>
        <dbReference type="Pfam" id="PF01272"/>
    </source>
</evidence>
<sequence length="157" mass="17722">MPQKFYLTKQGLERLKKEYQDLKKIKFAKTNGEIPKILHSEDVNSEYLSFREDLSFLEKRLADLENIFKNTELINPPAKEKQKVVDLGAKVTVAIDGQVDEFEIVGTLEANPALGKISNESPIGKSLLGHSAGDKIVASSPIKIVYQIKKIKYAQRY</sequence>
<dbReference type="GO" id="GO:0006354">
    <property type="term" value="P:DNA-templated transcription elongation"/>
    <property type="evidence" value="ECO:0007669"/>
    <property type="project" value="TreeGrafter"/>
</dbReference>
<dbReference type="PROSITE" id="PS00830">
    <property type="entry name" value="GREAB_2"/>
    <property type="match status" value="1"/>
</dbReference>
<dbReference type="SUPFAM" id="SSF46557">
    <property type="entry name" value="GreA transcript cleavage protein, N-terminal domain"/>
    <property type="match status" value="1"/>
</dbReference>
<evidence type="ECO:0000256" key="2">
    <source>
        <dbReference type="ARBA" id="ARBA00023015"/>
    </source>
</evidence>
<dbReference type="InterPro" id="IPR022691">
    <property type="entry name" value="Tscrpt_elong_fac_GreA/B_N"/>
</dbReference>
<dbReference type="AlphaFoldDB" id="A0A2H0YLX1"/>
<dbReference type="InterPro" id="IPR023459">
    <property type="entry name" value="Tscrpt_elong_fac_GreA/B_fam"/>
</dbReference>
<evidence type="ECO:0000313" key="7">
    <source>
        <dbReference type="EMBL" id="PIS39497.1"/>
    </source>
</evidence>
<dbReference type="InterPro" id="IPR001437">
    <property type="entry name" value="Tscrpt_elong_fac_GreA/B_C"/>
</dbReference>
<dbReference type="GO" id="GO:0032784">
    <property type="term" value="P:regulation of DNA-templated transcription elongation"/>
    <property type="evidence" value="ECO:0007669"/>
    <property type="project" value="InterPro"/>
</dbReference>
<keyword evidence="2" id="KW-0805">Transcription regulation</keyword>
<organism evidence="7 8">
    <name type="scientific">Candidatus Nealsonbacteria bacterium CG08_land_8_20_14_0_20_38_20</name>
    <dbReference type="NCBI Taxonomy" id="1974705"/>
    <lineage>
        <taxon>Bacteria</taxon>
        <taxon>Candidatus Nealsoniibacteriota</taxon>
    </lineage>
</organism>
<dbReference type="InterPro" id="IPR036805">
    <property type="entry name" value="Tscrpt_elong_fac_GreA/B_N_sf"/>
</dbReference>
<dbReference type="Gene3D" id="1.10.287.180">
    <property type="entry name" value="Transcription elongation factor, GreA/GreB, N-terminal domain"/>
    <property type="match status" value="1"/>
</dbReference>
<dbReference type="Gene3D" id="3.10.50.30">
    <property type="entry name" value="Transcription elongation factor, GreA/GreB, C-terminal domain"/>
    <property type="match status" value="1"/>
</dbReference>
<evidence type="ECO:0000313" key="8">
    <source>
        <dbReference type="Proteomes" id="UP000230088"/>
    </source>
</evidence>
<name>A0A2H0YLX1_9BACT</name>
<dbReference type="PIRSF" id="PIRSF006092">
    <property type="entry name" value="GreA_GreB"/>
    <property type="match status" value="1"/>
</dbReference>
<dbReference type="Proteomes" id="UP000230088">
    <property type="component" value="Unassembled WGS sequence"/>
</dbReference>
<evidence type="ECO:0000256" key="3">
    <source>
        <dbReference type="ARBA" id="ARBA00023163"/>
    </source>
</evidence>
<gene>
    <name evidence="7" type="ORF">COT33_01665</name>
</gene>
<comment type="caution">
    <text evidence="7">The sequence shown here is derived from an EMBL/GenBank/DDBJ whole genome shotgun (WGS) entry which is preliminary data.</text>
</comment>
<comment type="similarity">
    <text evidence="1">Belongs to the GreA/GreB family.</text>
</comment>
<accession>A0A2H0YLX1</accession>
<keyword evidence="7" id="KW-0648">Protein biosynthesis</keyword>
<dbReference type="GO" id="GO:0003677">
    <property type="term" value="F:DNA binding"/>
    <property type="evidence" value="ECO:0007669"/>
    <property type="project" value="InterPro"/>
</dbReference>
<evidence type="ECO:0000256" key="4">
    <source>
        <dbReference type="SAM" id="Coils"/>
    </source>
</evidence>
<dbReference type="PANTHER" id="PTHR30437:SF4">
    <property type="entry name" value="TRANSCRIPTION ELONGATION FACTOR GREA"/>
    <property type="match status" value="1"/>
</dbReference>
<dbReference type="EMBL" id="PEYD01000032">
    <property type="protein sequence ID" value="PIS39497.1"/>
    <property type="molecule type" value="Genomic_DNA"/>
</dbReference>
<feature type="domain" description="Transcription elongation factor GreA/GreB N-terminal" evidence="6">
    <location>
        <begin position="6"/>
        <end position="71"/>
    </location>
</feature>
<reference evidence="8" key="1">
    <citation type="submission" date="2017-09" db="EMBL/GenBank/DDBJ databases">
        <title>Depth-based differentiation of microbial function through sediment-hosted aquifers and enrichment of novel symbionts in the deep terrestrial subsurface.</title>
        <authorList>
            <person name="Probst A.J."/>
            <person name="Ladd B."/>
            <person name="Jarett J.K."/>
            <person name="Geller-Mcgrath D.E."/>
            <person name="Sieber C.M.K."/>
            <person name="Emerson J.B."/>
            <person name="Anantharaman K."/>
            <person name="Thomas B.C."/>
            <person name="Malmstrom R."/>
            <person name="Stieglmeier M."/>
            <person name="Klingl A."/>
            <person name="Woyke T."/>
            <person name="Ryan C.M."/>
            <person name="Banfield J.F."/>
        </authorList>
    </citation>
    <scope>NUCLEOTIDE SEQUENCE [LARGE SCALE GENOMIC DNA]</scope>
</reference>
<keyword evidence="4" id="KW-0175">Coiled coil</keyword>
<dbReference type="Pfam" id="PF01272">
    <property type="entry name" value="GreA_GreB"/>
    <property type="match status" value="1"/>
</dbReference>
<keyword evidence="7" id="KW-0251">Elongation factor</keyword>
<dbReference type="Pfam" id="PF03449">
    <property type="entry name" value="GreA_GreB_N"/>
    <property type="match status" value="1"/>
</dbReference>
<dbReference type="SUPFAM" id="SSF54534">
    <property type="entry name" value="FKBP-like"/>
    <property type="match status" value="1"/>
</dbReference>
<protein>
    <submittedName>
        <fullName evidence="7">Transcription elongation factor GreA</fullName>
    </submittedName>
</protein>
<dbReference type="InterPro" id="IPR036953">
    <property type="entry name" value="GreA/GreB_C_sf"/>
</dbReference>
<dbReference type="InterPro" id="IPR018151">
    <property type="entry name" value="TF_GreA/GreB_CS"/>
</dbReference>
<dbReference type="PANTHER" id="PTHR30437">
    <property type="entry name" value="TRANSCRIPTION ELONGATION FACTOR GREA"/>
    <property type="match status" value="1"/>
</dbReference>
<feature type="coiled-coil region" evidence="4">
    <location>
        <begin position="47"/>
        <end position="74"/>
    </location>
</feature>